<dbReference type="Proteomes" id="UP000245942">
    <property type="component" value="Unassembled WGS sequence"/>
</dbReference>
<dbReference type="PANTHER" id="PTHR45649:SF14">
    <property type="entry name" value="GABA PERMEASE"/>
    <property type="match status" value="1"/>
</dbReference>
<name>A0A316UA82_9BASI</name>
<feature type="transmembrane region" description="Helical" evidence="7">
    <location>
        <begin position="393"/>
        <end position="411"/>
    </location>
</feature>
<feature type="transmembrane region" description="Helical" evidence="7">
    <location>
        <begin position="464"/>
        <end position="485"/>
    </location>
</feature>
<evidence type="ECO:0000256" key="1">
    <source>
        <dbReference type="ARBA" id="ARBA00004141"/>
    </source>
</evidence>
<evidence type="ECO:0000256" key="3">
    <source>
        <dbReference type="ARBA" id="ARBA00022692"/>
    </source>
</evidence>
<protein>
    <submittedName>
        <fullName evidence="8">Amino acid transporter</fullName>
    </submittedName>
</protein>
<feature type="transmembrane region" description="Helical" evidence="7">
    <location>
        <begin position="180"/>
        <end position="204"/>
    </location>
</feature>
<keyword evidence="4 7" id="KW-1133">Transmembrane helix</keyword>
<dbReference type="GeneID" id="37011183"/>
<evidence type="ECO:0000256" key="7">
    <source>
        <dbReference type="SAM" id="Phobius"/>
    </source>
</evidence>
<evidence type="ECO:0000256" key="5">
    <source>
        <dbReference type="ARBA" id="ARBA00023136"/>
    </source>
</evidence>
<gene>
    <name evidence="8" type="ORF">BCV69DRAFT_163567</name>
</gene>
<feature type="compositionally biased region" description="Basic and acidic residues" evidence="6">
    <location>
        <begin position="1"/>
        <end position="10"/>
    </location>
</feature>
<dbReference type="Gene3D" id="1.20.1740.10">
    <property type="entry name" value="Amino acid/polyamine transporter I"/>
    <property type="match status" value="1"/>
</dbReference>
<evidence type="ECO:0000256" key="2">
    <source>
        <dbReference type="ARBA" id="ARBA00022448"/>
    </source>
</evidence>
<keyword evidence="3 7" id="KW-0812">Transmembrane</keyword>
<feature type="region of interest" description="Disordered" evidence="6">
    <location>
        <begin position="1"/>
        <end position="48"/>
    </location>
</feature>
<dbReference type="PANTHER" id="PTHR45649">
    <property type="entry name" value="AMINO-ACID PERMEASE BAT1"/>
    <property type="match status" value="1"/>
</dbReference>
<feature type="transmembrane region" description="Helical" evidence="7">
    <location>
        <begin position="137"/>
        <end position="160"/>
    </location>
</feature>
<evidence type="ECO:0000313" key="9">
    <source>
        <dbReference type="Proteomes" id="UP000245942"/>
    </source>
</evidence>
<dbReference type="GO" id="GO:0022857">
    <property type="term" value="F:transmembrane transporter activity"/>
    <property type="evidence" value="ECO:0007669"/>
    <property type="project" value="InterPro"/>
</dbReference>
<feature type="transmembrane region" description="Helical" evidence="7">
    <location>
        <begin position="292"/>
        <end position="313"/>
    </location>
</feature>
<dbReference type="PIRSF" id="PIRSF006060">
    <property type="entry name" value="AA_transporter"/>
    <property type="match status" value="1"/>
</dbReference>
<feature type="transmembrane region" description="Helical" evidence="7">
    <location>
        <begin position="497"/>
        <end position="518"/>
    </location>
</feature>
<dbReference type="RefSeq" id="XP_025349229.1">
    <property type="nucleotide sequence ID" value="XM_025489449.1"/>
</dbReference>
<evidence type="ECO:0000256" key="4">
    <source>
        <dbReference type="ARBA" id="ARBA00022989"/>
    </source>
</evidence>
<organism evidence="8 9">
    <name type="scientific">Pseudomicrostroma glucosiphilum</name>
    <dbReference type="NCBI Taxonomy" id="1684307"/>
    <lineage>
        <taxon>Eukaryota</taxon>
        <taxon>Fungi</taxon>
        <taxon>Dikarya</taxon>
        <taxon>Basidiomycota</taxon>
        <taxon>Ustilaginomycotina</taxon>
        <taxon>Exobasidiomycetes</taxon>
        <taxon>Microstromatales</taxon>
        <taxon>Microstromatales incertae sedis</taxon>
        <taxon>Pseudomicrostroma</taxon>
    </lineage>
</organism>
<keyword evidence="9" id="KW-1185">Reference proteome</keyword>
<proteinExistence type="predicted"/>
<feature type="compositionally biased region" description="Low complexity" evidence="6">
    <location>
        <begin position="26"/>
        <end position="36"/>
    </location>
</feature>
<comment type="subcellular location">
    <subcellularLocation>
        <location evidence="1">Membrane</location>
        <topology evidence="1">Multi-pass membrane protein</topology>
    </subcellularLocation>
</comment>
<dbReference type="GO" id="GO:0016020">
    <property type="term" value="C:membrane"/>
    <property type="evidence" value="ECO:0007669"/>
    <property type="project" value="UniProtKB-SubCell"/>
</dbReference>
<evidence type="ECO:0000313" key="8">
    <source>
        <dbReference type="EMBL" id="PWN22069.1"/>
    </source>
</evidence>
<evidence type="ECO:0000256" key="6">
    <source>
        <dbReference type="SAM" id="MobiDB-lite"/>
    </source>
</evidence>
<feature type="transmembrane region" description="Helical" evidence="7">
    <location>
        <begin position="340"/>
        <end position="362"/>
    </location>
</feature>
<feature type="transmembrane region" description="Helical" evidence="7">
    <location>
        <begin position="417"/>
        <end position="443"/>
    </location>
</feature>
<sequence length="550" mass="58979">MAPESKDKPSTSDIELPATIGRLGHANGSSSSSANSDPGDVEGDLPPPPPVLDHFSTLSLIGTALSVLNTWNAATQSIYVSLPAGGNTSMLWGMIAGGMGSLLIASSLAEICHVLPLTGGQYHWTYILAKPSARNSLSYLTGWLACSGWIVLTASAPYFAASLTLSIISGFHPDYVSTSWQFFLVYMGYTLYGAIVCCFGARIFDWMNRISMWSSDASAITIFLTLLACAASEHRLNSAAFTFGNHINITGWPDGVAWILGLLQAQYALVGVDGAAHLVDEIHDAHVNSPKAMVFASLIGSLHGFVVLVAVAATMTDPLAIIDAGASAMMEAFTQGTGSLAGGTALTTLGLFTFTFNTPALLTSASRMVQSFAADGNLPARTYISKTDAKHETPIWAVLFCTGWLTILGLLEFGSDLTLAAILNTSVVLIQFSYLPTIALLMMNRKTFHLHARKPLKYSMGNRWGPIVNALAFVYIVLTSLFFFFPTSVPLTSSEDMNWTVAVFSAVVFLAGLNWIFFARHGARVPDEIRNKLGLDFDEHFAAQLETRAN</sequence>
<keyword evidence="5 7" id="KW-0472">Membrane</keyword>
<dbReference type="OrthoDB" id="3900342at2759"/>
<keyword evidence="2" id="KW-0813">Transport</keyword>
<accession>A0A316UA82</accession>
<dbReference type="EMBL" id="KZ819324">
    <property type="protein sequence ID" value="PWN22069.1"/>
    <property type="molecule type" value="Genomic_DNA"/>
</dbReference>
<reference evidence="8 9" key="1">
    <citation type="journal article" date="2018" name="Mol. Biol. Evol.">
        <title>Broad Genomic Sampling Reveals a Smut Pathogenic Ancestry of the Fungal Clade Ustilaginomycotina.</title>
        <authorList>
            <person name="Kijpornyongpan T."/>
            <person name="Mondo S.J."/>
            <person name="Barry K."/>
            <person name="Sandor L."/>
            <person name="Lee J."/>
            <person name="Lipzen A."/>
            <person name="Pangilinan J."/>
            <person name="LaButti K."/>
            <person name="Hainaut M."/>
            <person name="Henrissat B."/>
            <person name="Grigoriev I.V."/>
            <person name="Spatafora J.W."/>
            <person name="Aime M.C."/>
        </authorList>
    </citation>
    <scope>NUCLEOTIDE SEQUENCE [LARGE SCALE GENOMIC DNA]</scope>
    <source>
        <strain evidence="8 9">MCA 4718</strain>
    </source>
</reference>
<dbReference type="InterPro" id="IPR002293">
    <property type="entry name" value="AA/rel_permease1"/>
</dbReference>
<dbReference type="Pfam" id="PF13520">
    <property type="entry name" value="AA_permease_2"/>
    <property type="match status" value="1"/>
</dbReference>
<dbReference type="STRING" id="1684307.A0A316UA82"/>
<dbReference type="AlphaFoldDB" id="A0A316UA82"/>